<evidence type="ECO:0000313" key="1">
    <source>
        <dbReference type="EMBL" id="XBV87453.1"/>
    </source>
</evidence>
<name>A0AAU7UH33_9DEIO</name>
<dbReference type="KEGG" id="dsc:ABOD76_20610"/>
<reference evidence="1" key="1">
    <citation type="submission" date="2024-06" db="EMBL/GenBank/DDBJ databases">
        <title>Draft Genome Sequence of Deinococcus sonorensis Type Strain KR-87, a Biofilm Producing Representative of the Genus Deinococcus.</title>
        <authorList>
            <person name="Boren L.S."/>
            <person name="Grosso R.A."/>
            <person name="Hugenberg-Cox A.N."/>
            <person name="Hill J.T.E."/>
            <person name="Albert C.M."/>
            <person name="Tuohy J.M."/>
        </authorList>
    </citation>
    <scope>NUCLEOTIDE SEQUENCE</scope>
    <source>
        <strain evidence="1">KR-87</strain>
        <plasmid evidence="1">pDson02</plasmid>
    </source>
</reference>
<dbReference type="EMBL" id="CP158300">
    <property type="protein sequence ID" value="XBV87453.1"/>
    <property type="molecule type" value="Genomic_DNA"/>
</dbReference>
<gene>
    <name evidence="1" type="ORF">ABOD76_20610</name>
</gene>
<geneLocation type="plasmid" evidence="1">
    <name>pDson02</name>
</geneLocation>
<organism evidence="1">
    <name type="scientific">Deinococcus sonorensis KR-87</name>
    <dbReference type="NCBI Taxonomy" id="694439"/>
    <lineage>
        <taxon>Bacteria</taxon>
        <taxon>Thermotogati</taxon>
        <taxon>Deinococcota</taxon>
        <taxon>Deinococci</taxon>
        <taxon>Deinococcales</taxon>
        <taxon>Deinococcaceae</taxon>
        <taxon>Deinococcus</taxon>
    </lineage>
</organism>
<dbReference type="RefSeq" id="WP_350245602.1">
    <property type="nucleotide sequence ID" value="NZ_CP158300.1"/>
</dbReference>
<protein>
    <recommendedName>
        <fullName evidence="2">DUF559 domain-containing protein</fullName>
    </recommendedName>
</protein>
<accession>A0AAU7UH33</accession>
<dbReference type="AlphaFoldDB" id="A0AAU7UH33"/>
<evidence type="ECO:0008006" key="2">
    <source>
        <dbReference type="Google" id="ProtNLM"/>
    </source>
</evidence>
<sequence>MANDTDTALLDSFKHTLVSLLLQQNGQTLAGILVDSTFTFETDGNNHEQIIVIEVPVAYFSYFGDGPDFPFAATTRDALGEIAFGHLTDWNGAFYRPGVLFRVQLETPDPAWQEKVKAVLAEGGVTNQAFVTDLMFSRATPKREVITYNELKFASRTEVRIAQELERRGVLFFPLAIAVKAKTGILHEDHREVDFLVCQNGVFGILEISGPAHTGRYEKDAEKANWFREEGILCVQHYTAENAWDNTTAVIDNFLGILAQHKR</sequence>
<proteinExistence type="predicted"/>
<keyword evidence="1" id="KW-0614">Plasmid</keyword>